<accession>A0ABD3RUC0</accession>
<dbReference type="SUPFAM" id="SSF52540">
    <property type="entry name" value="P-loop containing nucleoside triphosphate hydrolases"/>
    <property type="match status" value="1"/>
</dbReference>
<dbReference type="InterPro" id="IPR027417">
    <property type="entry name" value="P-loop_NTPase"/>
</dbReference>
<evidence type="ECO:0000256" key="2">
    <source>
        <dbReference type="ARBA" id="ARBA00004496"/>
    </source>
</evidence>
<evidence type="ECO:0000256" key="1">
    <source>
        <dbReference type="ARBA" id="ARBA00002074"/>
    </source>
</evidence>
<comment type="caution">
    <text evidence="14">The sequence shown here is derived from an EMBL/GenBank/DDBJ whole genome shotgun (WGS) entry which is preliminary data.</text>
</comment>
<comment type="similarity">
    <text evidence="3">Belongs to the disease resistance NB-LRR family.</text>
</comment>
<dbReference type="GO" id="GO:0009626">
    <property type="term" value="P:plant-type hypersensitive response"/>
    <property type="evidence" value="ECO:0007669"/>
    <property type="project" value="UniProtKB-KW"/>
</dbReference>
<evidence type="ECO:0000256" key="8">
    <source>
        <dbReference type="ARBA" id="ARBA00022741"/>
    </source>
</evidence>
<comment type="function">
    <text evidence="1">Confers resistance to late blight (Phytophthora infestans) races carrying the avirulence gene Avr1. Resistance proteins guard the plant against pathogens that contain an appropriate avirulence protein via an indirect interaction with this avirulence protein. That triggers a defense system including the hypersensitive response, which restricts the pathogen growth.</text>
</comment>
<dbReference type="FunFam" id="3.40.50.300:FF:001091">
    <property type="entry name" value="Probable disease resistance protein At1g61300"/>
    <property type="match status" value="1"/>
</dbReference>
<dbReference type="InterPro" id="IPR058922">
    <property type="entry name" value="WHD_DRP"/>
</dbReference>
<evidence type="ECO:0000256" key="10">
    <source>
        <dbReference type="ARBA" id="ARBA00022840"/>
    </source>
</evidence>
<dbReference type="Proteomes" id="UP001634393">
    <property type="component" value="Unassembled WGS sequence"/>
</dbReference>
<dbReference type="Pfam" id="PF00931">
    <property type="entry name" value="NB-ARC"/>
    <property type="match status" value="1"/>
</dbReference>
<dbReference type="InterPro" id="IPR032675">
    <property type="entry name" value="LRR_dom_sf"/>
</dbReference>
<sequence length="849" mass="96573">MAYNLQSLIQILEMILYPDQQRWILDHKKSQLESLLEKATSLKEILENSSPATKKKVESLESQIIDAVHKAEDIIESHIADQILLKPGGESIIISPPDLQKVIHEFDSAREEVMKIVDLMPSNSFSYPSSENNNGDPIQLKDQMTGQSTNSSQIVVGLEEDLMKLKGWMTGQSTKLEVIPIIGMGGIGKTTLARYLYNDSLTVSYFDRCAWVTISQEYDERAILVSLLRQVIGNVTDEMLRKKNSQLAVTLFQSLNSRRFLIILDDMWSTDVWDATQRFFPDNNNGSRIILTTRESGVANYVNPLSTHHQMQLLNNVESWNLLCEEVFGKNNCPAALEKIGKYIASNCSGLPLAIHVIGGLLSEGNERKDWWEHVAMDIRTAAAEKDEQFSKILSLSYDHLPHYLRPCFLYLGAFPEDYEIKASKLIRLWVAEGFLKPIGDKNLEEAAEVYLKALVDRNLLLVRKQAYNGKVKSCSIHDLLRDLCVKKAEHEKFLYIKNQQVHNVTCLLRRVSVHPSYRIRDIYASKEAMSLARSFLCTGLASRVILSEVFFVLRLLRVLDICEIAFQEFPIEICQLLNLRYLALMCNSDLTSEISRLWNLQTLFWLSKSVCFVPSEIWEMTQLRHFKTKGIWEIETGSNKNIVHEKLQTLSTVYQSKSLIETTPNLIELRIMSFDNMAIDLSCLHKLEKLKCCMLGGLPSCLSRLTCSPSLKNLTLKKCVIPSKFMETVGLLPNLEVLKIRKCNFEDAEWEEPNEGEFCSLQILVLEKLNLVHWRADETHFPSLRHLIIRNCSSLEEIPSDIGGITTLEIIEVDESSPSVVAWAKQIQEEQCDLGNVGLQVGIHASSK</sequence>
<dbReference type="Pfam" id="PF23559">
    <property type="entry name" value="WHD_DRP"/>
    <property type="match status" value="1"/>
</dbReference>
<evidence type="ECO:0000259" key="12">
    <source>
        <dbReference type="Pfam" id="PF23559"/>
    </source>
</evidence>
<dbReference type="EMBL" id="JBJXBP010000008">
    <property type="protein sequence ID" value="KAL3812685.1"/>
    <property type="molecule type" value="Genomic_DNA"/>
</dbReference>
<dbReference type="SUPFAM" id="SSF52058">
    <property type="entry name" value="L domain-like"/>
    <property type="match status" value="1"/>
</dbReference>
<dbReference type="InterPro" id="IPR036388">
    <property type="entry name" value="WH-like_DNA-bd_sf"/>
</dbReference>
<gene>
    <name evidence="14" type="ORF">ACJIZ3_013953</name>
</gene>
<dbReference type="PANTHER" id="PTHR23155">
    <property type="entry name" value="DISEASE RESISTANCE PROTEIN RP"/>
    <property type="match status" value="1"/>
</dbReference>
<keyword evidence="5" id="KW-0433">Leucine-rich repeat</keyword>
<keyword evidence="8" id="KW-0547">Nucleotide-binding</keyword>
<keyword evidence="6" id="KW-0381">Hypersensitive response</keyword>
<reference evidence="14 15" key="1">
    <citation type="submission" date="2024-12" db="EMBL/GenBank/DDBJ databases">
        <title>The unique morphological basis and parallel evolutionary history of personate flowers in Penstemon.</title>
        <authorList>
            <person name="Depatie T.H."/>
            <person name="Wessinger C.A."/>
        </authorList>
    </citation>
    <scope>NUCLEOTIDE SEQUENCE [LARGE SCALE GENOMIC DNA]</scope>
    <source>
        <strain evidence="14">WTNN_2</strain>
        <tissue evidence="14">Leaf</tissue>
    </source>
</reference>
<dbReference type="InterPro" id="IPR042197">
    <property type="entry name" value="Apaf_helical"/>
</dbReference>
<dbReference type="InterPro" id="IPR044974">
    <property type="entry name" value="Disease_R_plants"/>
</dbReference>
<dbReference type="Gene3D" id="1.10.8.430">
    <property type="entry name" value="Helical domain of apoptotic protease-activating factors"/>
    <property type="match status" value="1"/>
</dbReference>
<feature type="domain" description="Disease resistance protein winged helix" evidence="12">
    <location>
        <begin position="415"/>
        <end position="485"/>
    </location>
</feature>
<evidence type="ECO:0000256" key="5">
    <source>
        <dbReference type="ARBA" id="ARBA00022614"/>
    </source>
</evidence>
<keyword evidence="10" id="KW-0067">ATP-binding</keyword>
<dbReference type="GO" id="GO:0051607">
    <property type="term" value="P:defense response to virus"/>
    <property type="evidence" value="ECO:0007669"/>
    <property type="project" value="UniProtKB-ARBA"/>
</dbReference>
<evidence type="ECO:0000256" key="3">
    <source>
        <dbReference type="ARBA" id="ARBA00008894"/>
    </source>
</evidence>
<evidence type="ECO:0000259" key="13">
    <source>
        <dbReference type="Pfam" id="PF23598"/>
    </source>
</evidence>
<evidence type="ECO:0000259" key="11">
    <source>
        <dbReference type="Pfam" id="PF00931"/>
    </source>
</evidence>
<evidence type="ECO:0000313" key="15">
    <source>
        <dbReference type="Proteomes" id="UP001634393"/>
    </source>
</evidence>
<dbReference type="AlphaFoldDB" id="A0ABD3RUC0"/>
<dbReference type="Pfam" id="PF23598">
    <property type="entry name" value="LRR_14"/>
    <property type="match status" value="1"/>
</dbReference>
<evidence type="ECO:0000256" key="9">
    <source>
        <dbReference type="ARBA" id="ARBA00022821"/>
    </source>
</evidence>
<dbReference type="PRINTS" id="PR00364">
    <property type="entry name" value="DISEASERSIST"/>
</dbReference>
<evidence type="ECO:0000256" key="7">
    <source>
        <dbReference type="ARBA" id="ARBA00022737"/>
    </source>
</evidence>
<keyword evidence="15" id="KW-1185">Reference proteome</keyword>
<keyword evidence="9" id="KW-0611">Plant defense</keyword>
<dbReference type="InterPro" id="IPR002182">
    <property type="entry name" value="NB-ARC"/>
</dbReference>
<keyword evidence="7" id="KW-0677">Repeat</keyword>
<feature type="domain" description="NB-ARC" evidence="11">
    <location>
        <begin position="160"/>
        <end position="331"/>
    </location>
</feature>
<evidence type="ECO:0000313" key="14">
    <source>
        <dbReference type="EMBL" id="KAL3812685.1"/>
    </source>
</evidence>
<proteinExistence type="inferred from homology"/>
<keyword evidence="4" id="KW-0963">Cytoplasm</keyword>
<dbReference type="GO" id="GO:0005737">
    <property type="term" value="C:cytoplasm"/>
    <property type="evidence" value="ECO:0007669"/>
    <property type="project" value="UniProtKB-SubCell"/>
</dbReference>
<feature type="domain" description="Disease resistance R13L4/SHOC-2-like LRR" evidence="13">
    <location>
        <begin position="534"/>
        <end position="741"/>
    </location>
</feature>
<dbReference type="GO" id="GO:0005524">
    <property type="term" value="F:ATP binding"/>
    <property type="evidence" value="ECO:0007669"/>
    <property type="project" value="UniProtKB-KW"/>
</dbReference>
<evidence type="ECO:0000256" key="4">
    <source>
        <dbReference type="ARBA" id="ARBA00022490"/>
    </source>
</evidence>
<protein>
    <submittedName>
        <fullName evidence="14">Uncharacterized protein</fullName>
    </submittedName>
</protein>
<dbReference type="FunFam" id="1.10.10.10:FF:000322">
    <property type="entry name" value="Probable disease resistance protein At1g63360"/>
    <property type="match status" value="1"/>
</dbReference>
<dbReference type="Gene3D" id="3.40.50.300">
    <property type="entry name" value="P-loop containing nucleotide triphosphate hydrolases"/>
    <property type="match status" value="1"/>
</dbReference>
<name>A0ABD3RUC0_9LAMI</name>
<dbReference type="PANTHER" id="PTHR23155:SF1152">
    <property type="entry name" value="AAA+ ATPASE DOMAIN-CONTAINING PROTEIN"/>
    <property type="match status" value="1"/>
</dbReference>
<organism evidence="14 15">
    <name type="scientific">Penstemon smallii</name>
    <dbReference type="NCBI Taxonomy" id="265156"/>
    <lineage>
        <taxon>Eukaryota</taxon>
        <taxon>Viridiplantae</taxon>
        <taxon>Streptophyta</taxon>
        <taxon>Embryophyta</taxon>
        <taxon>Tracheophyta</taxon>
        <taxon>Spermatophyta</taxon>
        <taxon>Magnoliopsida</taxon>
        <taxon>eudicotyledons</taxon>
        <taxon>Gunneridae</taxon>
        <taxon>Pentapetalae</taxon>
        <taxon>asterids</taxon>
        <taxon>lamiids</taxon>
        <taxon>Lamiales</taxon>
        <taxon>Plantaginaceae</taxon>
        <taxon>Cheloneae</taxon>
        <taxon>Penstemon</taxon>
    </lineage>
</organism>
<evidence type="ECO:0000256" key="6">
    <source>
        <dbReference type="ARBA" id="ARBA00022667"/>
    </source>
</evidence>
<dbReference type="Gene3D" id="1.20.5.4130">
    <property type="match status" value="1"/>
</dbReference>
<dbReference type="Gene3D" id="3.80.10.10">
    <property type="entry name" value="Ribonuclease Inhibitor"/>
    <property type="match status" value="1"/>
</dbReference>
<comment type="subcellular location">
    <subcellularLocation>
        <location evidence="2">Cytoplasm</location>
    </subcellularLocation>
</comment>
<dbReference type="Gene3D" id="1.10.10.10">
    <property type="entry name" value="Winged helix-like DNA-binding domain superfamily/Winged helix DNA-binding domain"/>
    <property type="match status" value="1"/>
</dbReference>
<dbReference type="InterPro" id="IPR055414">
    <property type="entry name" value="LRR_R13L4/SHOC2-like"/>
</dbReference>